<dbReference type="RefSeq" id="WP_152124765.1">
    <property type="nucleotide sequence ID" value="NZ_WELI01000005.1"/>
</dbReference>
<keyword evidence="1" id="KW-0812">Transmembrane</keyword>
<protein>
    <recommendedName>
        <fullName evidence="4">O-antigen ligase domain-containing protein</fullName>
    </recommendedName>
</protein>
<dbReference type="AlphaFoldDB" id="A0A7J5U0P5"/>
<feature type="transmembrane region" description="Helical" evidence="1">
    <location>
        <begin position="70"/>
        <end position="90"/>
    </location>
</feature>
<feature type="transmembrane region" description="Helical" evidence="1">
    <location>
        <begin position="12"/>
        <end position="30"/>
    </location>
</feature>
<evidence type="ECO:0000313" key="2">
    <source>
        <dbReference type="EMBL" id="KAB7730160.1"/>
    </source>
</evidence>
<keyword evidence="3" id="KW-1185">Reference proteome</keyword>
<dbReference type="Proteomes" id="UP000488299">
    <property type="component" value="Unassembled WGS sequence"/>
</dbReference>
<feature type="transmembrane region" description="Helical" evidence="1">
    <location>
        <begin position="125"/>
        <end position="146"/>
    </location>
</feature>
<evidence type="ECO:0000313" key="3">
    <source>
        <dbReference type="Proteomes" id="UP000488299"/>
    </source>
</evidence>
<feature type="transmembrane region" description="Helical" evidence="1">
    <location>
        <begin position="176"/>
        <end position="193"/>
    </location>
</feature>
<feature type="transmembrane region" description="Helical" evidence="1">
    <location>
        <begin position="389"/>
        <end position="408"/>
    </location>
</feature>
<comment type="caution">
    <text evidence="2">The sequence shown here is derived from an EMBL/GenBank/DDBJ whole genome shotgun (WGS) entry which is preliminary data.</text>
</comment>
<sequence length="479" mass="52774">MLQLLRKVDYMRIVVGICMVVDGYPLIFFLKETMGLAPGSSAFTAGFLALGFILMVPFSIFRKLYKPNLLAFYMAIACLLLMVFYMIYFVGEPGFSALGTDSMYFLFAFIFLFLVVCVPNDIIEVAVPVIVVFTLVSNLGLIYAMITDPTWALGQRAAINFGTAGEAGERSGNPHVFARNALLGVVACGVWAFDARTGLLFRIFALFTGAVSAAILVMTQTRSSIVALVLVIALFMFYNVRPAQIKTAVRGIFRPLPLITIGIFIVGLMAFLQRYNDIYNLLYGYVMGFIERNTENILALLGLKTKAGYAASFDASSANRTVSTGFLGNVLIGHMEMLVFGNGYKFLYLDIPVLEAWINHGIAGLVLFGGLNLLIFYNCLQAMRTNPNPLTTCLAYFYMLIFVQMFTNGRPNEISFWHPLALMIRFVGVEHLFPIRLWTNPPAYDYDGYAVPNPAGPSAIHAVSTETVVSEPSASESAA</sequence>
<organism evidence="2 3">
    <name type="scientific">Rudanella paleaurantiibacter</name>
    <dbReference type="NCBI Taxonomy" id="2614655"/>
    <lineage>
        <taxon>Bacteria</taxon>
        <taxon>Pseudomonadati</taxon>
        <taxon>Bacteroidota</taxon>
        <taxon>Cytophagia</taxon>
        <taxon>Cytophagales</taxon>
        <taxon>Cytophagaceae</taxon>
        <taxon>Rudanella</taxon>
    </lineage>
</organism>
<reference evidence="2 3" key="1">
    <citation type="submission" date="2019-10" db="EMBL/GenBank/DDBJ databases">
        <title>Rudanella paleaurantiibacter sp. nov., isolated from sludge.</title>
        <authorList>
            <person name="Xu S.Q."/>
        </authorList>
    </citation>
    <scope>NUCLEOTIDE SEQUENCE [LARGE SCALE GENOMIC DNA]</scope>
    <source>
        <strain evidence="2 3">HX-22-17</strain>
    </source>
</reference>
<feature type="transmembrane region" description="Helical" evidence="1">
    <location>
        <begin position="200"/>
        <end position="218"/>
    </location>
</feature>
<evidence type="ECO:0008006" key="4">
    <source>
        <dbReference type="Google" id="ProtNLM"/>
    </source>
</evidence>
<gene>
    <name evidence="2" type="ORF">F5984_13340</name>
</gene>
<dbReference type="EMBL" id="WELI01000005">
    <property type="protein sequence ID" value="KAB7730160.1"/>
    <property type="molecule type" value="Genomic_DNA"/>
</dbReference>
<feature type="transmembrane region" description="Helical" evidence="1">
    <location>
        <begin position="252"/>
        <end position="272"/>
    </location>
</feature>
<feature type="transmembrane region" description="Helical" evidence="1">
    <location>
        <begin position="102"/>
        <end position="118"/>
    </location>
</feature>
<keyword evidence="1" id="KW-1133">Transmembrane helix</keyword>
<name>A0A7J5U0P5_9BACT</name>
<keyword evidence="1" id="KW-0472">Membrane</keyword>
<feature type="transmembrane region" description="Helical" evidence="1">
    <location>
        <begin position="36"/>
        <end position="58"/>
    </location>
</feature>
<feature type="transmembrane region" description="Helical" evidence="1">
    <location>
        <begin position="357"/>
        <end position="377"/>
    </location>
</feature>
<evidence type="ECO:0000256" key="1">
    <source>
        <dbReference type="SAM" id="Phobius"/>
    </source>
</evidence>
<proteinExistence type="predicted"/>
<feature type="transmembrane region" description="Helical" evidence="1">
    <location>
        <begin position="224"/>
        <end position="240"/>
    </location>
</feature>
<accession>A0A7J5U0P5</accession>